<proteinExistence type="predicted"/>
<comment type="subcellular location">
    <subcellularLocation>
        <location evidence="1">Endomembrane system</location>
        <topology evidence="1">Multi-pass membrane protein</topology>
    </subcellularLocation>
</comment>
<dbReference type="AlphaFoldDB" id="A0A4P9W0X6"/>
<protein>
    <submittedName>
        <fullName evidence="6">E1-E2 ATPase-domain-containing protein</fullName>
    </submittedName>
</protein>
<feature type="transmembrane region" description="Helical" evidence="4">
    <location>
        <begin position="158"/>
        <end position="179"/>
    </location>
</feature>
<dbReference type="PANTHER" id="PTHR24093:SF369">
    <property type="entry name" value="CALCIUM-TRANSPORTING ATPASE"/>
    <property type="match status" value="1"/>
</dbReference>
<dbReference type="OrthoDB" id="3352408at2759"/>
<dbReference type="GO" id="GO:0005388">
    <property type="term" value="F:P-type calcium transporter activity"/>
    <property type="evidence" value="ECO:0007669"/>
    <property type="project" value="TreeGrafter"/>
</dbReference>
<keyword evidence="2" id="KW-0460">Magnesium</keyword>
<keyword evidence="4" id="KW-0472">Membrane</keyword>
<dbReference type="InterPro" id="IPR059000">
    <property type="entry name" value="ATPase_P-type_domA"/>
</dbReference>
<dbReference type="SUPFAM" id="SSF81665">
    <property type="entry name" value="Calcium ATPase, transmembrane domain M"/>
    <property type="match status" value="1"/>
</dbReference>
<dbReference type="Proteomes" id="UP000269721">
    <property type="component" value="Unassembled WGS sequence"/>
</dbReference>
<evidence type="ECO:0000256" key="4">
    <source>
        <dbReference type="SAM" id="Phobius"/>
    </source>
</evidence>
<dbReference type="EMBL" id="KZ999740">
    <property type="protein sequence ID" value="RKO84783.1"/>
    <property type="molecule type" value="Genomic_DNA"/>
</dbReference>
<feature type="domain" description="Cation-transporting P-type ATPase N-terminal" evidence="5">
    <location>
        <begin position="43"/>
        <end position="143"/>
    </location>
</feature>
<dbReference type="Pfam" id="PF00690">
    <property type="entry name" value="Cation_ATPase_N"/>
    <property type="match status" value="1"/>
</dbReference>
<dbReference type="GO" id="GO:0005886">
    <property type="term" value="C:plasma membrane"/>
    <property type="evidence" value="ECO:0007669"/>
    <property type="project" value="TreeGrafter"/>
</dbReference>
<gene>
    <name evidence="6" type="ORF">BDK51DRAFT_48706</name>
</gene>
<dbReference type="Pfam" id="PF00122">
    <property type="entry name" value="E1-E2_ATPase"/>
    <property type="match status" value="1"/>
</dbReference>
<feature type="region of interest" description="Disordered" evidence="3">
    <location>
        <begin position="64"/>
        <end position="86"/>
    </location>
</feature>
<sequence length="286" mass="29935">MPDPADQTTTGPDCLRLDCAPFSLGPEDLYPLLDPKDPALYASLGASAGLAAALRSDLDQGLSTLSSAAPAPPTDLGAAEKAAAHPPACRDPLDIDVRREVFGTNQLPEPVTKSFWSFAIDALKDKTLIVLCIAAAVEVAFGVYEYKFENPPEKRDSVGIVDGAAIVVAVLVIVIVASANDYRKQGQFRALNSYSKSLSHAEVIRDGLLTEIPISAIVAGDVVLITAGDVLPADGVLISGFNITTDESSLTGESLVIHKDAVHDPFLLSSTKVVNGVGRMLVDDGA</sequence>
<evidence type="ECO:0000256" key="3">
    <source>
        <dbReference type="SAM" id="MobiDB-lite"/>
    </source>
</evidence>
<reference evidence="7" key="1">
    <citation type="journal article" date="2018" name="Nat. Microbiol.">
        <title>Leveraging single-cell genomics to expand the fungal tree of life.</title>
        <authorList>
            <person name="Ahrendt S.R."/>
            <person name="Quandt C.A."/>
            <person name="Ciobanu D."/>
            <person name="Clum A."/>
            <person name="Salamov A."/>
            <person name="Andreopoulos B."/>
            <person name="Cheng J.F."/>
            <person name="Woyke T."/>
            <person name="Pelin A."/>
            <person name="Henrissat B."/>
            <person name="Reynolds N.K."/>
            <person name="Benny G.L."/>
            <person name="Smith M.E."/>
            <person name="James T.Y."/>
            <person name="Grigoriev I.V."/>
        </authorList>
    </citation>
    <scope>NUCLEOTIDE SEQUENCE [LARGE SCALE GENOMIC DNA]</scope>
</reference>
<feature type="transmembrane region" description="Helical" evidence="4">
    <location>
        <begin position="128"/>
        <end position="146"/>
    </location>
</feature>
<organism evidence="6 7">
    <name type="scientific">Blyttiomyces helicus</name>
    <dbReference type="NCBI Taxonomy" id="388810"/>
    <lineage>
        <taxon>Eukaryota</taxon>
        <taxon>Fungi</taxon>
        <taxon>Fungi incertae sedis</taxon>
        <taxon>Chytridiomycota</taxon>
        <taxon>Chytridiomycota incertae sedis</taxon>
        <taxon>Chytridiomycetes</taxon>
        <taxon>Chytridiomycetes incertae sedis</taxon>
        <taxon>Blyttiomyces</taxon>
    </lineage>
</organism>
<evidence type="ECO:0000313" key="7">
    <source>
        <dbReference type="Proteomes" id="UP000269721"/>
    </source>
</evidence>
<dbReference type="Gene3D" id="1.20.1110.10">
    <property type="entry name" value="Calcium-transporting ATPase, transmembrane domain"/>
    <property type="match status" value="1"/>
</dbReference>
<dbReference type="SMART" id="SM00831">
    <property type="entry name" value="Cation_ATPase_N"/>
    <property type="match status" value="1"/>
</dbReference>
<evidence type="ECO:0000259" key="5">
    <source>
        <dbReference type="SMART" id="SM00831"/>
    </source>
</evidence>
<evidence type="ECO:0000313" key="6">
    <source>
        <dbReference type="EMBL" id="RKO84783.1"/>
    </source>
</evidence>
<dbReference type="SUPFAM" id="SSF81653">
    <property type="entry name" value="Calcium ATPase, transduction domain A"/>
    <property type="match status" value="1"/>
</dbReference>
<keyword evidence="7" id="KW-1185">Reference proteome</keyword>
<accession>A0A4P9W0X6</accession>
<dbReference type="InterPro" id="IPR008250">
    <property type="entry name" value="ATPase_P-typ_transduc_dom_A_sf"/>
</dbReference>
<dbReference type="PANTHER" id="PTHR24093">
    <property type="entry name" value="CATION TRANSPORTING ATPASE"/>
    <property type="match status" value="1"/>
</dbReference>
<dbReference type="InterPro" id="IPR004014">
    <property type="entry name" value="ATPase_P-typ_cation-transptr_N"/>
</dbReference>
<name>A0A4P9W0X6_9FUNG</name>
<evidence type="ECO:0000256" key="2">
    <source>
        <dbReference type="ARBA" id="ARBA00022842"/>
    </source>
</evidence>
<dbReference type="GO" id="GO:0006874">
    <property type="term" value="P:intracellular calcium ion homeostasis"/>
    <property type="evidence" value="ECO:0007669"/>
    <property type="project" value="TreeGrafter"/>
</dbReference>
<dbReference type="GO" id="GO:0012505">
    <property type="term" value="C:endomembrane system"/>
    <property type="evidence" value="ECO:0007669"/>
    <property type="project" value="UniProtKB-SubCell"/>
</dbReference>
<dbReference type="Gene3D" id="2.70.150.10">
    <property type="entry name" value="Calcium-transporting ATPase, cytoplasmic transduction domain A"/>
    <property type="match status" value="1"/>
</dbReference>
<keyword evidence="4" id="KW-0812">Transmembrane</keyword>
<keyword evidence="4" id="KW-1133">Transmembrane helix</keyword>
<evidence type="ECO:0000256" key="1">
    <source>
        <dbReference type="ARBA" id="ARBA00004127"/>
    </source>
</evidence>
<dbReference type="InterPro" id="IPR023298">
    <property type="entry name" value="ATPase_P-typ_TM_dom_sf"/>
</dbReference>